<reference evidence="1" key="1">
    <citation type="submission" date="2020-04" db="EMBL/GenBank/DDBJ databases">
        <authorList>
            <person name="Chiriac C."/>
            <person name="Salcher M."/>
            <person name="Ghai R."/>
            <person name="Kavagutti S V."/>
        </authorList>
    </citation>
    <scope>NUCLEOTIDE SEQUENCE</scope>
</reference>
<accession>A0A6J5LLW3</accession>
<proteinExistence type="predicted"/>
<evidence type="ECO:0000313" key="1">
    <source>
        <dbReference type="EMBL" id="CAB4134353.1"/>
    </source>
</evidence>
<protein>
    <submittedName>
        <fullName evidence="1">Uncharacterized protein</fullName>
    </submittedName>
</protein>
<organism evidence="1">
    <name type="scientific">uncultured Caudovirales phage</name>
    <dbReference type="NCBI Taxonomy" id="2100421"/>
    <lineage>
        <taxon>Viruses</taxon>
        <taxon>Duplodnaviria</taxon>
        <taxon>Heunggongvirae</taxon>
        <taxon>Uroviricota</taxon>
        <taxon>Caudoviricetes</taxon>
        <taxon>Peduoviridae</taxon>
        <taxon>Maltschvirus</taxon>
        <taxon>Maltschvirus maltsch</taxon>
    </lineage>
</organism>
<name>A0A6J5LLW3_9CAUD</name>
<gene>
    <name evidence="1" type="ORF">UFOVP273_47</name>
</gene>
<sequence>MKLHTFTYTKAGGATSTRTVVEVSTPTEFLSGLDVTDEAPSRIAGFAEKHNAITDEMNKKFLALQEEYGFTKFRQFKSVGIDDHEIKWL</sequence>
<dbReference type="EMBL" id="LR796284">
    <property type="protein sequence ID" value="CAB4134353.1"/>
    <property type="molecule type" value="Genomic_DNA"/>
</dbReference>